<dbReference type="EMBL" id="CAJVPW010029266">
    <property type="protein sequence ID" value="CAG8720671.1"/>
    <property type="molecule type" value="Genomic_DNA"/>
</dbReference>
<organism evidence="1 2">
    <name type="scientific">Cetraspora pellucida</name>
    <dbReference type="NCBI Taxonomy" id="1433469"/>
    <lineage>
        <taxon>Eukaryota</taxon>
        <taxon>Fungi</taxon>
        <taxon>Fungi incertae sedis</taxon>
        <taxon>Mucoromycota</taxon>
        <taxon>Glomeromycotina</taxon>
        <taxon>Glomeromycetes</taxon>
        <taxon>Diversisporales</taxon>
        <taxon>Gigasporaceae</taxon>
        <taxon>Cetraspora</taxon>
    </lineage>
</organism>
<name>A0ACA9PRY5_9GLOM</name>
<accession>A0ACA9PRY5</accession>
<feature type="non-terminal residue" evidence="1">
    <location>
        <position position="1"/>
    </location>
</feature>
<feature type="non-terminal residue" evidence="1">
    <location>
        <position position="44"/>
    </location>
</feature>
<gene>
    <name evidence="1" type="ORF">SPELUC_LOCUS12413</name>
</gene>
<keyword evidence="2" id="KW-1185">Reference proteome</keyword>
<reference evidence="1" key="1">
    <citation type="submission" date="2021-06" db="EMBL/GenBank/DDBJ databases">
        <authorList>
            <person name="Kallberg Y."/>
            <person name="Tangrot J."/>
            <person name="Rosling A."/>
        </authorList>
    </citation>
    <scope>NUCLEOTIDE SEQUENCE</scope>
    <source>
        <strain evidence="1">28 12/20/2015</strain>
    </source>
</reference>
<proteinExistence type="predicted"/>
<sequence>NDRDKKSDKSDDKVNVNKILAENNEYKKSNGSSSAKGIHNRRMR</sequence>
<comment type="caution">
    <text evidence="1">The sequence shown here is derived from an EMBL/GenBank/DDBJ whole genome shotgun (WGS) entry which is preliminary data.</text>
</comment>
<dbReference type="Proteomes" id="UP000789366">
    <property type="component" value="Unassembled WGS sequence"/>
</dbReference>
<protein>
    <submittedName>
        <fullName evidence="1">10035_t:CDS:1</fullName>
    </submittedName>
</protein>
<evidence type="ECO:0000313" key="2">
    <source>
        <dbReference type="Proteomes" id="UP000789366"/>
    </source>
</evidence>
<evidence type="ECO:0000313" key="1">
    <source>
        <dbReference type="EMBL" id="CAG8720671.1"/>
    </source>
</evidence>